<reference evidence="2" key="1">
    <citation type="journal article" date="2010" name="BMC Genomics">
        <title>A genomic perspective on the potential of Actinobacillus succinogenes for industrial succinate production.</title>
        <authorList>
            <person name="McKinlay J.B."/>
            <person name="Laivenieks M."/>
            <person name="Schindler B.D."/>
            <person name="McKinlay A.A."/>
            <person name="Siddaramappa S."/>
            <person name="Challacombe J.F."/>
            <person name="Lowry S.R."/>
            <person name="Clum A."/>
            <person name="Lapidus A.L."/>
            <person name="Burkhart K.B."/>
            <person name="Harkins V."/>
            <person name="Vieille C."/>
        </authorList>
    </citation>
    <scope>NUCLEOTIDE SEQUENCE [LARGE SCALE GENOMIC DNA]</scope>
    <source>
        <strain evidence="2">ATCC 55618 / DSM 22257 / CCUG 43843 / 130Z</strain>
    </source>
</reference>
<name>A6VNP6_ACTSZ</name>
<dbReference type="RefSeq" id="WP_012072970.1">
    <property type="nucleotide sequence ID" value="NC_009655.1"/>
</dbReference>
<dbReference type="HOGENOM" id="CLU_194260_0_0_6"/>
<dbReference type="OrthoDB" id="5689431at2"/>
<protein>
    <submittedName>
        <fullName evidence="1">Uncharacterized protein</fullName>
    </submittedName>
</protein>
<dbReference type="AlphaFoldDB" id="A6VNP6"/>
<dbReference type="Proteomes" id="UP000001114">
    <property type="component" value="Chromosome"/>
</dbReference>
<accession>A6VNP6</accession>
<dbReference type="EMBL" id="CP000746">
    <property type="protein sequence ID" value="ABR74593.1"/>
    <property type="molecule type" value="Genomic_DNA"/>
</dbReference>
<dbReference type="KEGG" id="asu:Asuc_1233"/>
<sequence length="82" mass="9416">MNIKKGDVVKLRNGQLCDVVYETQFGKWLLVERIYTEEPPLTRWHNADGSFYADDVSPLDVVEVVDMVELPIIGWVYASKNT</sequence>
<evidence type="ECO:0000313" key="1">
    <source>
        <dbReference type="EMBL" id="ABR74593.1"/>
    </source>
</evidence>
<evidence type="ECO:0000313" key="2">
    <source>
        <dbReference type="Proteomes" id="UP000001114"/>
    </source>
</evidence>
<proteinExistence type="predicted"/>
<organism evidence="1 2">
    <name type="scientific">Actinobacillus succinogenes (strain ATCC 55618 / DSM 22257 / CCUG 43843 / 130Z)</name>
    <dbReference type="NCBI Taxonomy" id="339671"/>
    <lineage>
        <taxon>Bacteria</taxon>
        <taxon>Pseudomonadati</taxon>
        <taxon>Pseudomonadota</taxon>
        <taxon>Gammaproteobacteria</taxon>
        <taxon>Pasteurellales</taxon>
        <taxon>Pasteurellaceae</taxon>
        <taxon>Actinobacillus</taxon>
    </lineage>
</organism>
<keyword evidence="2" id="KW-1185">Reference proteome</keyword>
<dbReference type="STRING" id="339671.Asuc_1233"/>
<gene>
    <name evidence="1" type="ordered locus">Asuc_1233</name>
</gene>